<gene>
    <name evidence="1" type="ORF">M0G41_17525</name>
</gene>
<sequence>MQMRLLWAAAVLLGAAALSLCVYHFASAKVEVLNHSDVAVEELVLVLPSSRVSIGPVEPAASSRVYFSAQEASGEARYRLVLGDGVELVGGFDYAVEEQWFRTIRFTVESGGVVHVSVSG</sequence>
<protein>
    <submittedName>
        <fullName evidence="1">Uncharacterized protein</fullName>
    </submittedName>
</protein>
<name>A0ABT0GLP5_9GAMM</name>
<organism evidence="1 2">
    <name type="scientific">Pseudomarimonas salicorniae</name>
    <dbReference type="NCBI Taxonomy" id="2933270"/>
    <lineage>
        <taxon>Bacteria</taxon>
        <taxon>Pseudomonadati</taxon>
        <taxon>Pseudomonadota</taxon>
        <taxon>Gammaproteobacteria</taxon>
        <taxon>Lysobacterales</taxon>
        <taxon>Lysobacteraceae</taxon>
        <taxon>Pseudomarimonas</taxon>
    </lineage>
</organism>
<proteinExistence type="predicted"/>
<dbReference type="RefSeq" id="WP_248211416.1">
    <property type="nucleotide sequence ID" value="NZ_JALNMH010000018.1"/>
</dbReference>
<comment type="caution">
    <text evidence="1">The sequence shown here is derived from an EMBL/GenBank/DDBJ whole genome shotgun (WGS) entry which is preliminary data.</text>
</comment>
<dbReference type="Proteomes" id="UP001431449">
    <property type="component" value="Unassembled WGS sequence"/>
</dbReference>
<dbReference type="EMBL" id="JALNMH010000018">
    <property type="protein sequence ID" value="MCK7595459.1"/>
    <property type="molecule type" value="Genomic_DNA"/>
</dbReference>
<evidence type="ECO:0000313" key="1">
    <source>
        <dbReference type="EMBL" id="MCK7595459.1"/>
    </source>
</evidence>
<reference evidence="1" key="1">
    <citation type="submission" date="2022-04" db="EMBL/GenBank/DDBJ databases">
        <title>Lysobacter sp. CAU 1642 isolated from sea sand.</title>
        <authorList>
            <person name="Kim W."/>
        </authorList>
    </citation>
    <scope>NUCLEOTIDE SEQUENCE</scope>
    <source>
        <strain evidence="1">CAU 1642</strain>
    </source>
</reference>
<evidence type="ECO:0000313" key="2">
    <source>
        <dbReference type="Proteomes" id="UP001431449"/>
    </source>
</evidence>
<accession>A0ABT0GLP5</accession>
<keyword evidence="2" id="KW-1185">Reference proteome</keyword>